<evidence type="ECO:0000313" key="2">
    <source>
        <dbReference type="EMBL" id="MBR0800819.1"/>
    </source>
</evidence>
<dbReference type="InterPro" id="IPR029058">
    <property type="entry name" value="AB_hydrolase_fold"/>
</dbReference>
<dbReference type="Gene3D" id="3.40.50.1820">
    <property type="entry name" value="alpha/beta hydrolase"/>
    <property type="match status" value="1"/>
</dbReference>
<feature type="domain" description="Serine aminopeptidase S33" evidence="1">
    <location>
        <begin position="29"/>
        <end position="272"/>
    </location>
</feature>
<dbReference type="SUPFAM" id="SSF53474">
    <property type="entry name" value="alpha/beta-Hydrolases"/>
    <property type="match status" value="1"/>
</dbReference>
<accession>A0ABS5FVI8</accession>
<dbReference type="Pfam" id="PF12146">
    <property type="entry name" value="Hydrolase_4"/>
    <property type="match status" value="1"/>
</dbReference>
<keyword evidence="3" id="KW-1185">Reference proteome</keyword>
<dbReference type="PANTHER" id="PTHR11614">
    <property type="entry name" value="PHOSPHOLIPASE-RELATED"/>
    <property type="match status" value="1"/>
</dbReference>
<evidence type="ECO:0000259" key="1">
    <source>
        <dbReference type="Pfam" id="PF12146"/>
    </source>
</evidence>
<dbReference type="GO" id="GO:0016787">
    <property type="term" value="F:hydrolase activity"/>
    <property type="evidence" value="ECO:0007669"/>
    <property type="project" value="UniProtKB-KW"/>
</dbReference>
<dbReference type="Proteomes" id="UP001315278">
    <property type="component" value="Unassembled WGS sequence"/>
</dbReference>
<dbReference type="RefSeq" id="WP_212495069.1">
    <property type="nucleotide sequence ID" value="NZ_JAFCJH010000063.1"/>
</dbReference>
<name>A0ABS5FVI8_9BRAD</name>
<proteinExistence type="predicted"/>
<protein>
    <submittedName>
        <fullName evidence="2">Alpha/beta hydrolase</fullName>
    </submittedName>
</protein>
<evidence type="ECO:0000313" key="3">
    <source>
        <dbReference type="Proteomes" id="UP001315278"/>
    </source>
</evidence>
<organism evidence="2 3">
    <name type="scientific">Bradyrhizobium jicamae</name>
    <dbReference type="NCBI Taxonomy" id="280332"/>
    <lineage>
        <taxon>Bacteria</taxon>
        <taxon>Pseudomonadati</taxon>
        <taxon>Pseudomonadota</taxon>
        <taxon>Alphaproteobacteria</taxon>
        <taxon>Hyphomicrobiales</taxon>
        <taxon>Nitrobacteraceae</taxon>
        <taxon>Bradyrhizobium</taxon>
    </lineage>
</organism>
<comment type="caution">
    <text evidence="2">The sequence shown here is derived from an EMBL/GenBank/DDBJ whole genome shotgun (WGS) entry which is preliminary data.</text>
</comment>
<sequence>MAVTESNRRIPTFDGKSINLYRWNGDLPVRGIVQIAHGMGEHPLRYRAIADTLARKGFVVYANDHRGHGQSAADAGELGEFGTGGFPAVVEDMVQVSRAARAEVTGAPLILLGHSMGSFAAQLYILDNSNLLDGVALSGSAALDLLGAAAATGRWKLQDLNAAFEPARTPFDWLSRDASEVDAYISDPLCGFNVSEGSYASLFSIVPRLASLLELDRIRKELPVFLFAGDRDPVNSNLAWFHPLIERYREAGLRDVSSHIFGGAHHEVLNEINRSEVFAVLQAWIDRVAGSSRPTGG</sequence>
<keyword evidence="2" id="KW-0378">Hydrolase</keyword>
<dbReference type="InterPro" id="IPR022742">
    <property type="entry name" value="Hydrolase_4"/>
</dbReference>
<reference evidence="3" key="1">
    <citation type="journal article" date="2021" name="ISME J.">
        <title>Evolutionary origin and ecological implication of a unique nif island in free-living Bradyrhizobium lineages.</title>
        <authorList>
            <person name="Tao J."/>
        </authorList>
    </citation>
    <scope>NUCLEOTIDE SEQUENCE [LARGE SCALE GENOMIC DNA]</scope>
    <source>
        <strain evidence="3">SZCCT0434</strain>
    </source>
</reference>
<dbReference type="EMBL" id="JAFCJH010000063">
    <property type="protein sequence ID" value="MBR0800819.1"/>
    <property type="molecule type" value="Genomic_DNA"/>
</dbReference>
<dbReference type="InterPro" id="IPR051044">
    <property type="entry name" value="MAG_DAG_Lipase"/>
</dbReference>
<gene>
    <name evidence="2" type="ORF">JQ615_36205</name>
</gene>